<keyword evidence="3" id="KW-1133">Transmembrane helix</keyword>
<evidence type="ECO:0000256" key="3">
    <source>
        <dbReference type="SAM" id="Phobius"/>
    </source>
</evidence>
<dbReference type="InterPro" id="IPR000914">
    <property type="entry name" value="SBP_5_dom"/>
</dbReference>
<keyword evidence="3" id="KW-0472">Membrane</keyword>
<dbReference type="SUPFAM" id="SSF53850">
    <property type="entry name" value="Periplasmic binding protein-like II"/>
    <property type="match status" value="1"/>
</dbReference>
<dbReference type="Gene3D" id="3.10.105.10">
    <property type="entry name" value="Dipeptide-binding Protein, Domain 3"/>
    <property type="match status" value="1"/>
</dbReference>
<dbReference type="AlphaFoldDB" id="A0A5E4RJT6"/>
<keyword evidence="3" id="KW-0812">Transmembrane</keyword>
<keyword evidence="7" id="KW-1185">Reference proteome</keyword>
<organism evidence="6 7">
    <name type="scientific">Pandoraea nosoerga</name>
    <dbReference type="NCBI Taxonomy" id="2508296"/>
    <lineage>
        <taxon>Bacteria</taxon>
        <taxon>Pseudomonadati</taxon>
        <taxon>Pseudomonadota</taxon>
        <taxon>Betaproteobacteria</taxon>
        <taxon>Burkholderiales</taxon>
        <taxon>Burkholderiaceae</taxon>
        <taxon>Pandoraea</taxon>
    </lineage>
</organism>
<dbReference type="InterPro" id="IPR030678">
    <property type="entry name" value="Peptide/Ni-bd"/>
</dbReference>
<dbReference type="Gene3D" id="3.40.190.10">
    <property type="entry name" value="Periplasmic binding protein-like II"/>
    <property type="match status" value="1"/>
</dbReference>
<feature type="signal peptide" evidence="4">
    <location>
        <begin position="1"/>
        <end position="22"/>
    </location>
</feature>
<dbReference type="InterPro" id="IPR006311">
    <property type="entry name" value="TAT_signal"/>
</dbReference>
<feature type="domain" description="Solute-binding protein family 5" evidence="5">
    <location>
        <begin position="107"/>
        <end position="456"/>
    </location>
</feature>
<evidence type="ECO:0000259" key="5">
    <source>
        <dbReference type="Pfam" id="PF00496"/>
    </source>
</evidence>
<feature type="transmembrane region" description="Helical" evidence="3">
    <location>
        <begin position="12"/>
        <end position="35"/>
    </location>
</feature>
<dbReference type="PANTHER" id="PTHR30290:SF38">
    <property type="entry name" value="D,D-DIPEPTIDE-BINDING PERIPLASMIC PROTEIN DDPA-RELATED"/>
    <property type="match status" value="1"/>
</dbReference>
<reference evidence="6 7" key="1">
    <citation type="submission" date="2019-08" db="EMBL/GenBank/DDBJ databases">
        <authorList>
            <person name="Peeters C."/>
        </authorList>
    </citation>
    <scope>NUCLEOTIDE SEQUENCE [LARGE SCALE GENOMIC DNA]</scope>
    <source>
        <strain evidence="6 7">LMG 31109</strain>
    </source>
</reference>
<feature type="chain" id="PRO_5023080281" evidence="4">
    <location>
        <begin position="23"/>
        <end position="559"/>
    </location>
</feature>
<dbReference type="RefSeq" id="WP_150553758.1">
    <property type="nucleotide sequence ID" value="NZ_CABPSC010000001.1"/>
</dbReference>
<evidence type="ECO:0000256" key="1">
    <source>
        <dbReference type="ARBA" id="ARBA00005695"/>
    </source>
</evidence>
<dbReference type="Pfam" id="PF00496">
    <property type="entry name" value="SBP_bac_5"/>
    <property type="match status" value="1"/>
</dbReference>
<keyword evidence="2 4" id="KW-0732">Signal</keyword>
<comment type="similarity">
    <text evidence="1">Belongs to the bacterial solute-binding protein 5 family.</text>
</comment>
<dbReference type="PIRSF" id="PIRSF002741">
    <property type="entry name" value="MppA"/>
    <property type="match status" value="1"/>
</dbReference>
<dbReference type="CDD" id="cd08517">
    <property type="entry name" value="PBP2_NikA_DppA_OppA_like_13"/>
    <property type="match status" value="1"/>
</dbReference>
<dbReference type="GO" id="GO:1904680">
    <property type="term" value="F:peptide transmembrane transporter activity"/>
    <property type="evidence" value="ECO:0007669"/>
    <property type="project" value="TreeGrafter"/>
</dbReference>
<sequence length="559" mass="61327">MRKSRGLSRRQFLYRSAGGALAASTTLAGAAGWLVSPTRANAAGATNAGGAGTITGGTPRRGGTLVASWGGLEPQALFVPGGGGSSPFMTSTKILERLLKIDEKLAFQPVLATDVRASGDFRTYTVSLRKNVLWHDGKPFTADDVVYNVQEHWKPISAGVALKALKRVSALDAHTVKLEFSTPVPEFFFKSILAGQYQVLVPKHLYAGKDIITNPLNNAPVGTGPWKYGQWVRGSHVAYSRNEQYWNNAQPYPDKLIIRWWSDPASRSAALETGELAVAFSNPVPARDIDRLVKTGKIAVETKGYENAAWAVTIEFNQRREHVRRREVRQAILHAIDRKFIIDTIYFGRGKPAVSPIFRSNPLFFTDDVPKYPFDPAKARALLDTAGLPRKNGSRFTVNLVAAAWFEENAKLGQYVKQALQDIGITVKLDSLDRATSLKRIYGDYDYDIAISNFTAPLELVPVVTQFYTTDGIVKGAAFRNATGYSNPAMDALVDRLTVETDNAKRITLAHDFARLASTDVPHVPLVEMESFTLSRTNVRRATTSANVQGDALADVWLA</sequence>
<dbReference type="PROSITE" id="PS51318">
    <property type="entry name" value="TAT"/>
    <property type="match status" value="1"/>
</dbReference>
<gene>
    <name evidence="6" type="ORF">PNO31109_00184</name>
</gene>
<name>A0A5E4RJT6_9BURK</name>
<dbReference type="Proteomes" id="UP000367825">
    <property type="component" value="Unassembled WGS sequence"/>
</dbReference>
<dbReference type="OrthoDB" id="9801799at2"/>
<dbReference type="GO" id="GO:0043190">
    <property type="term" value="C:ATP-binding cassette (ABC) transporter complex"/>
    <property type="evidence" value="ECO:0007669"/>
    <property type="project" value="InterPro"/>
</dbReference>
<dbReference type="Gene3D" id="3.90.76.10">
    <property type="entry name" value="Dipeptide-binding Protein, Domain 1"/>
    <property type="match status" value="1"/>
</dbReference>
<accession>A0A5E4RJT6</accession>
<dbReference type="PANTHER" id="PTHR30290">
    <property type="entry name" value="PERIPLASMIC BINDING COMPONENT OF ABC TRANSPORTER"/>
    <property type="match status" value="1"/>
</dbReference>
<evidence type="ECO:0000313" key="6">
    <source>
        <dbReference type="EMBL" id="VVD62762.1"/>
    </source>
</evidence>
<evidence type="ECO:0000256" key="4">
    <source>
        <dbReference type="SAM" id="SignalP"/>
    </source>
</evidence>
<evidence type="ECO:0000313" key="7">
    <source>
        <dbReference type="Proteomes" id="UP000367825"/>
    </source>
</evidence>
<evidence type="ECO:0000256" key="2">
    <source>
        <dbReference type="ARBA" id="ARBA00022729"/>
    </source>
</evidence>
<dbReference type="EMBL" id="CABPSC010000001">
    <property type="protein sequence ID" value="VVD62762.1"/>
    <property type="molecule type" value="Genomic_DNA"/>
</dbReference>
<dbReference type="GO" id="GO:0015833">
    <property type="term" value="P:peptide transport"/>
    <property type="evidence" value="ECO:0007669"/>
    <property type="project" value="TreeGrafter"/>
</dbReference>
<proteinExistence type="inferred from homology"/>
<protein>
    <submittedName>
        <fullName evidence="6">Extracellular solute-binding protein, family 5 middle family protein 16</fullName>
    </submittedName>
</protein>
<dbReference type="InterPro" id="IPR039424">
    <property type="entry name" value="SBP_5"/>
</dbReference>
<dbReference type="GO" id="GO:0030288">
    <property type="term" value="C:outer membrane-bounded periplasmic space"/>
    <property type="evidence" value="ECO:0007669"/>
    <property type="project" value="UniProtKB-ARBA"/>
</dbReference>